<keyword evidence="4" id="KW-1185">Reference proteome</keyword>
<evidence type="ECO:0000256" key="2">
    <source>
        <dbReference type="SAM" id="SignalP"/>
    </source>
</evidence>
<feature type="non-terminal residue" evidence="3">
    <location>
        <position position="220"/>
    </location>
</feature>
<feature type="chain" id="PRO_5013275008" evidence="2">
    <location>
        <begin position="17"/>
        <end position="220"/>
    </location>
</feature>
<comment type="caution">
    <text evidence="3">The sequence shown here is derived from an EMBL/GenBank/DDBJ whole genome shotgun (WGS) entry which is preliminary data.</text>
</comment>
<feature type="compositionally biased region" description="Polar residues" evidence="1">
    <location>
        <begin position="169"/>
        <end position="181"/>
    </location>
</feature>
<keyword evidence="2" id="KW-0732">Signal</keyword>
<feature type="compositionally biased region" description="Low complexity" evidence="1">
    <location>
        <begin position="142"/>
        <end position="151"/>
    </location>
</feature>
<accession>A0A1V9XWH7</accession>
<feature type="region of interest" description="Disordered" evidence="1">
    <location>
        <begin position="163"/>
        <end position="186"/>
    </location>
</feature>
<name>A0A1V9XWH7_9ACAR</name>
<dbReference type="AlphaFoldDB" id="A0A1V9XWH7"/>
<evidence type="ECO:0000313" key="4">
    <source>
        <dbReference type="Proteomes" id="UP000192247"/>
    </source>
</evidence>
<gene>
    <name evidence="3" type="ORF">BIW11_02850</name>
</gene>
<evidence type="ECO:0000256" key="1">
    <source>
        <dbReference type="SAM" id="MobiDB-lite"/>
    </source>
</evidence>
<dbReference type="Proteomes" id="UP000192247">
    <property type="component" value="Unassembled WGS sequence"/>
</dbReference>
<reference evidence="3 4" key="1">
    <citation type="journal article" date="2017" name="Gigascience">
        <title>Draft genome of the honey bee ectoparasitic mite, Tropilaelaps mercedesae, is shaped by the parasitic life history.</title>
        <authorList>
            <person name="Dong X."/>
            <person name="Armstrong S.D."/>
            <person name="Xia D."/>
            <person name="Makepeace B.L."/>
            <person name="Darby A.C."/>
            <person name="Kadowaki T."/>
        </authorList>
    </citation>
    <scope>NUCLEOTIDE SEQUENCE [LARGE SCALE GENOMIC DNA]</scope>
    <source>
        <strain evidence="3">Wuxi-XJTLU</strain>
    </source>
</reference>
<organism evidence="3 4">
    <name type="scientific">Tropilaelaps mercedesae</name>
    <dbReference type="NCBI Taxonomy" id="418985"/>
    <lineage>
        <taxon>Eukaryota</taxon>
        <taxon>Metazoa</taxon>
        <taxon>Ecdysozoa</taxon>
        <taxon>Arthropoda</taxon>
        <taxon>Chelicerata</taxon>
        <taxon>Arachnida</taxon>
        <taxon>Acari</taxon>
        <taxon>Parasitiformes</taxon>
        <taxon>Mesostigmata</taxon>
        <taxon>Gamasina</taxon>
        <taxon>Dermanyssoidea</taxon>
        <taxon>Laelapidae</taxon>
        <taxon>Tropilaelaps</taxon>
    </lineage>
</organism>
<proteinExistence type="predicted"/>
<feature type="region of interest" description="Disordered" evidence="1">
    <location>
        <begin position="136"/>
        <end position="155"/>
    </location>
</feature>
<sequence length="220" mass="24724">MIILSTLSFAVFLARRLRFSAFHTALAQPRSYISLVQNVFRELRTPGRRYRRLPSADMEEDVSDVQTKHENNESLASPVDTVASLDMSFKRMLEQEPRCAREPAVNLMNDYVIVESRTSHADPVFKVVDSDIPHDSFTDNRPISPLSPSISSDDDDDVWTVSVEAPKPTSGTSVLPRSSTKTNRRLHRAKQNRYICSANIVELKFAGPTSQRVIGPPPLL</sequence>
<dbReference type="InParanoid" id="A0A1V9XWH7"/>
<dbReference type="EMBL" id="MNPL01002997">
    <property type="protein sequence ID" value="OQR77829.1"/>
    <property type="molecule type" value="Genomic_DNA"/>
</dbReference>
<protein>
    <submittedName>
        <fullName evidence="3">Uncharacterized protein</fullName>
    </submittedName>
</protein>
<feature type="signal peptide" evidence="2">
    <location>
        <begin position="1"/>
        <end position="16"/>
    </location>
</feature>
<evidence type="ECO:0000313" key="3">
    <source>
        <dbReference type="EMBL" id="OQR77829.1"/>
    </source>
</evidence>